<dbReference type="InterPro" id="IPR011105">
    <property type="entry name" value="Cell_wall_hydrolase_SleB"/>
</dbReference>
<dbReference type="FunFam" id="6.20.240.60:FF:000001">
    <property type="entry name" value="Spore cortex-lytic enzyme"/>
    <property type="match status" value="1"/>
</dbReference>
<protein>
    <recommendedName>
        <fullName evidence="2">Spore cortex-lytic enzyme</fullName>
    </recommendedName>
</protein>
<evidence type="ECO:0000313" key="13">
    <source>
        <dbReference type="Proteomes" id="UP000180098"/>
    </source>
</evidence>
<keyword evidence="3" id="KW-0309">Germination</keyword>
<proteinExistence type="inferred from homology"/>
<organism evidence="12 13">
    <name type="scientific">Anaerobacillus arseniciselenatis</name>
    <dbReference type="NCBI Taxonomy" id="85682"/>
    <lineage>
        <taxon>Bacteria</taxon>
        <taxon>Bacillati</taxon>
        <taxon>Bacillota</taxon>
        <taxon>Bacilli</taxon>
        <taxon>Bacillales</taxon>
        <taxon>Bacillaceae</taxon>
        <taxon>Anaerobacillus</taxon>
    </lineage>
</organism>
<dbReference type="Gene3D" id="6.20.240.60">
    <property type="match status" value="1"/>
</dbReference>
<comment type="similarity">
    <text evidence="1">Belongs to the SleB family.</text>
</comment>
<dbReference type="RefSeq" id="WP_071311800.1">
    <property type="nucleotide sequence ID" value="NZ_MLQQ01000001.1"/>
</dbReference>
<evidence type="ECO:0000256" key="3">
    <source>
        <dbReference type="ARBA" id="ARBA00022544"/>
    </source>
</evidence>
<dbReference type="InterPro" id="IPR002477">
    <property type="entry name" value="Peptidoglycan-bd-like"/>
</dbReference>
<keyword evidence="4 9" id="KW-0732">Signal</keyword>
<dbReference type="AlphaFoldDB" id="A0A1S2LWZ5"/>
<feature type="region of interest" description="Disordered" evidence="8">
    <location>
        <begin position="122"/>
        <end position="285"/>
    </location>
</feature>
<sequence>MIKTVGKVPLIILLCFFAFSTVINTSTVEAFSEQIIQKGATGDDVVELQSRLQYIGFYDGTIDGVYGWGTYWAVKKYQDEFGLEVDGLVGPKMKAMLEKSTDFDYEWVHRQFYEGRKFTHYGKTPKEIQSGPEGSRIPPLEQKRRQQKAQEKAQPTPTPPAPGEAPPAPGEAPPAPGEAPPAPGEAPPAPGEAPPAPGEAPPAPGEAPPAPGEAAPAPGEAAPAPGEAPPAPGEAAPAPGEAAPAPGETPEEPVEEVPEEPVPEEEVVPEADPEDGPDVEEAMNVPEGFSDNDIQIMAQAVYGEARGEPYIGQVAVAAVIINRINSPTFPNTASGVIFEPRAFTAVADGQIYMDPDETARRAVIDAINGQDPSGNAMYYFNPDTATSGWIWTRPQIKKIGKHIFCK</sequence>
<evidence type="ECO:0000313" key="12">
    <source>
        <dbReference type="EMBL" id="OIJ15875.1"/>
    </source>
</evidence>
<dbReference type="InterPro" id="IPR036365">
    <property type="entry name" value="PGBD-like_sf"/>
</dbReference>
<dbReference type="Pfam" id="PF01471">
    <property type="entry name" value="PG_binding_1"/>
    <property type="match status" value="1"/>
</dbReference>
<feature type="domain" description="Cell wall hydrolase SleB" evidence="11">
    <location>
        <begin position="307"/>
        <end position="405"/>
    </location>
</feature>
<dbReference type="OrthoDB" id="9785345at2"/>
<feature type="chain" id="PRO_5039454165" description="Spore cortex-lytic enzyme" evidence="9">
    <location>
        <begin position="21"/>
        <end position="406"/>
    </location>
</feature>
<evidence type="ECO:0000256" key="5">
    <source>
        <dbReference type="ARBA" id="ARBA00022801"/>
    </source>
</evidence>
<dbReference type="Gene3D" id="1.10.10.2520">
    <property type="entry name" value="Cell wall hydrolase SleB, domain 1"/>
    <property type="match status" value="1"/>
</dbReference>
<dbReference type="InterPro" id="IPR042047">
    <property type="entry name" value="SleB_dom1"/>
</dbReference>
<evidence type="ECO:0000259" key="10">
    <source>
        <dbReference type="Pfam" id="PF01471"/>
    </source>
</evidence>
<evidence type="ECO:0000256" key="2">
    <source>
        <dbReference type="ARBA" id="ARBA00018364"/>
    </source>
</evidence>
<feature type="signal peptide" evidence="9">
    <location>
        <begin position="1"/>
        <end position="20"/>
    </location>
</feature>
<dbReference type="Proteomes" id="UP000180098">
    <property type="component" value="Unassembled WGS sequence"/>
</dbReference>
<dbReference type="GO" id="GO:0016787">
    <property type="term" value="F:hydrolase activity"/>
    <property type="evidence" value="ECO:0007669"/>
    <property type="project" value="UniProtKB-KW"/>
</dbReference>
<evidence type="ECO:0000256" key="4">
    <source>
        <dbReference type="ARBA" id="ARBA00022729"/>
    </source>
</evidence>
<feature type="domain" description="Peptidoglycan binding-like" evidence="10">
    <location>
        <begin position="41"/>
        <end position="97"/>
    </location>
</feature>
<feature type="compositionally biased region" description="Acidic residues" evidence="8">
    <location>
        <begin position="249"/>
        <end position="281"/>
    </location>
</feature>
<dbReference type="Gene3D" id="1.10.101.10">
    <property type="entry name" value="PGBD-like superfamily/PGBD"/>
    <property type="match status" value="1"/>
</dbReference>
<dbReference type="Pfam" id="PF07486">
    <property type="entry name" value="Hydrolase_2"/>
    <property type="match status" value="1"/>
</dbReference>
<dbReference type="InterPro" id="IPR036366">
    <property type="entry name" value="PGBDSf"/>
</dbReference>
<evidence type="ECO:0000256" key="7">
    <source>
        <dbReference type="ARBA" id="ARBA00023316"/>
    </source>
</evidence>
<feature type="compositionally biased region" description="Basic and acidic residues" evidence="8">
    <location>
        <begin position="141"/>
        <end position="151"/>
    </location>
</feature>
<dbReference type="FunFam" id="1.10.10.2520:FF:000001">
    <property type="entry name" value="Spore cortex-lytic enzyme"/>
    <property type="match status" value="1"/>
</dbReference>
<evidence type="ECO:0000256" key="9">
    <source>
        <dbReference type="SAM" id="SignalP"/>
    </source>
</evidence>
<dbReference type="GO" id="GO:0071555">
    <property type="term" value="P:cell wall organization"/>
    <property type="evidence" value="ECO:0007669"/>
    <property type="project" value="UniProtKB-KW"/>
</dbReference>
<accession>A0A1S2LWZ5</accession>
<keyword evidence="7" id="KW-0961">Cell wall biogenesis/degradation</keyword>
<evidence type="ECO:0000259" key="11">
    <source>
        <dbReference type="Pfam" id="PF07486"/>
    </source>
</evidence>
<dbReference type="GO" id="GO:0030435">
    <property type="term" value="P:sporulation resulting in formation of a cellular spore"/>
    <property type="evidence" value="ECO:0007669"/>
    <property type="project" value="UniProtKB-KW"/>
</dbReference>
<feature type="compositionally biased region" description="Low complexity" evidence="8">
    <location>
        <begin position="233"/>
        <end position="248"/>
    </location>
</feature>
<evidence type="ECO:0000256" key="6">
    <source>
        <dbReference type="ARBA" id="ARBA00022969"/>
    </source>
</evidence>
<dbReference type="SUPFAM" id="SSF47090">
    <property type="entry name" value="PGBD-like"/>
    <property type="match status" value="1"/>
</dbReference>
<reference evidence="12 13" key="1">
    <citation type="submission" date="2016-10" db="EMBL/GenBank/DDBJ databases">
        <title>Draft genome sequences of four alkaliphilic bacteria belonging to the Anaerobacillus genus.</title>
        <authorList>
            <person name="Bassil N.M."/>
            <person name="Lloyd J.R."/>
        </authorList>
    </citation>
    <scope>NUCLEOTIDE SEQUENCE [LARGE SCALE GENOMIC DNA]</scope>
    <source>
        <strain evidence="12 13">DSM 15340</strain>
    </source>
</reference>
<keyword evidence="13" id="KW-1185">Reference proteome</keyword>
<comment type="caution">
    <text evidence="12">The sequence shown here is derived from an EMBL/GenBank/DDBJ whole genome shotgun (WGS) entry which is preliminary data.</text>
</comment>
<keyword evidence="6" id="KW-0749">Sporulation</keyword>
<gene>
    <name evidence="12" type="ORF">BKP35_02475</name>
</gene>
<dbReference type="EMBL" id="MLQQ01000001">
    <property type="protein sequence ID" value="OIJ15875.1"/>
    <property type="molecule type" value="Genomic_DNA"/>
</dbReference>
<evidence type="ECO:0000256" key="8">
    <source>
        <dbReference type="SAM" id="MobiDB-lite"/>
    </source>
</evidence>
<name>A0A1S2LWZ5_9BACI</name>
<feature type="compositionally biased region" description="Pro residues" evidence="8">
    <location>
        <begin position="156"/>
        <end position="211"/>
    </location>
</feature>
<keyword evidence="5" id="KW-0378">Hydrolase</keyword>
<evidence type="ECO:0000256" key="1">
    <source>
        <dbReference type="ARBA" id="ARBA00007010"/>
    </source>
</evidence>
<feature type="compositionally biased region" description="Low complexity" evidence="8">
    <location>
        <begin position="212"/>
        <end position="225"/>
    </location>
</feature>